<organism evidence="1 2">
    <name type="scientific">Indibacter alkaliphilus (strain CCUG 57479 / KCTC 22604 / LW1)</name>
    <dbReference type="NCBI Taxonomy" id="1189612"/>
    <lineage>
        <taxon>Bacteria</taxon>
        <taxon>Pseudomonadati</taxon>
        <taxon>Bacteroidota</taxon>
        <taxon>Cytophagia</taxon>
        <taxon>Cytophagales</taxon>
        <taxon>Cyclobacteriaceae</taxon>
    </lineage>
</organism>
<dbReference type="AlphaFoldDB" id="S2E4K5"/>
<dbReference type="Gene3D" id="3.10.510.10">
    <property type="entry name" value="NE1680-like"/>
    <property type="match status" value="1"/>
</dbReference>
<protein>
    <recommendedName>
        <fullName evidence="3">DUF2024 domain-containing protein</fullName>
    </recommendedName>
</protein>
<keyword evidence="2" id="KW-1185">Reference proteome</keyword>
<accession>S2E4K5</accession>
<evidence type="ECO:0008006" key="3">
    <source>
        <dbReference type="Google" id="ProtNLM"/>
    </source>
</evidence>
<dbReference type="EMBL" id="ALWO02000030">
    <property type="protein sequence ID" value="EOZ97168.1"/>
    <property type="molecule type" value="Genomic_DNA"/>
</dbReference>
<dbReference type="OrthoDB" id="9795699at2"/>
<dbReference type="RefSeq" id="WP_009036027.1">
    <property type="nucleotide sequence ID" value="NZ_ALWO02000030.1"/>
</dbReference>
<dbReference type="STRING" id="1189612.A33Q_1816"/>
<dbReference type="InterPro" id="IPR023122">
    <property type="entry name" value="NE1680-like_sf"/>
</dbReference>
<proteinExistence type="predicted"/>
<dbReference type="SUPFAM" id="SSF160766">
    <property type="entry name" value="NE1680-like"/>
    <property type="match status" value="1"/>
</dbReference>
<name>S2E4K5_INDAL</name>
<sequence length="87" mass="10270">MEVAVWDTYVTKKDGSVMHFDILVPEKIKDKSKIFGYGNEYLKSKEQKGQPITSKECKLCHIETLRKEWEIEIRKNGYIIVEMENCQ</sequence>
<dbReference type="InterPro" id="IPR018592">
    <property type="entry name" value="DUF2024"/>
</dbReference>
<dbReference type="eggNOG" id="ENOG503320J">
    <property type="taxonomic scope" value="Bacteria"/>
</dbReference>
<reference evidence="1 2" key="1">
    <citation type="journal article" date="2013" name="Genome Announc.">
        <title>Draft Genome Sequence of Indibacter alkaliphilus Strain LW1T, Isolated from Lonar Lake, a Haloalkaline Lake in the Buldana District of Maharashtra, India.</title>
        <authorList>
            <person name="Singh A."/>
            <person name="Kumar Jangir P."/>
            <person name="Sharma R."/>
            <person name="Singh A."/>
            <person name="Kumar Pinnaka A."/>
            <person name="Shivaji S."/>
        </authorList>
    </citation>
    <scope>NUCLEOTIDE SEQUENCE [LARGE SCALE GENOMIC DNA]</scope>
    <source>
        <strain evidence="2">CCUG 57479 / KCTC 22604 / LW1</strain>
    </source>
</reference>
<evidence type="ECO:0000313" key="1">
    <source>
        <dbReference type="EMBL" id="EOZ97168.1"/>
    </source>
</evidence>
<dbReference type="Pfam" id="PF09630">
    <property type="entry name" value="DUF2024"/>
    <property type="match status" value="1"/>
</dbReference>
<gene>
    <name evidence="1" type="ORF">A33Q_1816</name>
</gene>
<comment type="caution">
    <text evidence="1">The sequence shown here is derived from an EMBL/GenBank/DDBJ whole genome shotgun (WGS) entry which is preliminary data.</text>
</comment>
<evidence type="ECO:0000313" key="2">
    <source>
        <dbReference type="Proteomes" id="UP000006073"/>
    </source>
</evidence>
<dbReference type="Proteomes" id="UP000006073">
    <property type="component" value="Unassembled WGS sequence"/>
</dbReference>